<organism evidence="1 2">
    <name type="scientific">Eretmocerus hayati</name>
    <dbReference type="NCBI Taxonomy" id="131215"/>
    <lineage>
        <taxon>Eukaryota</taxon>
        <taxon>Metazoa</taxon>
        <taxon>Ecdysozoa</taxon>
        <taxon>Arthropoda</taxon>
        <taxon>Hexapoda</taxon>
        <taxon>Insecta</taxon>
        <taxon>Pterygota</taxon>
        <taxon>Neoptera</taxon>
        <taxon>Endopterygota</taxon>
        <taxon>Hymenoptera</taxon>
        <taxon>Apocrita</taxon>
        <taxon>Proctotrupomorpha</taxon>
        <taxon>Chalcidoidea</taxon>
        <taxon>Aphelinidae</taxon>
        <taxon>Aphelininae</taxon>
        <taxon>Eretmocerus</taxon>
    </lineage>
</organism>
<comment type="caution">
    <text evidence="1">The sequence shown here is derived from an EMBL/GenBank/DDBJ whole genome shotgun (WGS) entry which is preliminary data.</text>
</comment>
<accession>A0ACC2NQI9</accession>
<protein>
    <submittedName>
        <fullName evidence="1">Uncharacterized protein</fullName>
    </submittedName>
</protein>
<gene>
    <name evidence="1" type="ORF">QAD02_004649</name>
</gene>
<reference evidence="1" key="1">
    <citation type="submission" date="2023-04" db="EMBL/GenBank/DDBJ databases">
        <title>A chromosome-level genome assembly of the parasitoid wasp Eretmocerus hayati.</title>
        <authorList>
            <person name="Zhong Y."/>
            <person name="Liu S."/>
            <person name="Liu Y."/>
        </authorList>
    </citation>
    <scope>NUCLEOTIDE SEQUENCE</scope>
    <source>
        <strain evidence="1">ZJU_SS_LIU_2023</strain>
    </source>
</reference>
<keyword evidence="2" id="KW-1185">Reference proteome</keyword>
<dbReference type="Proteomes" id="UP001239111">
    <property type="component" value="Chromosome 3"/>
</dbReference>
<dbReference type="EMBL" id="CM056743">
    <property type="protein sequence ID" value="KAJ8673387.1"/>
    <property type="molecule type" value="Genomic_DNA"/>
</dbReference>
<evidence type="ECO:0000313" key="2">
    <source>
        <dbReference type="Proteomes" id="UP001239111"/>
    </source>
</evidence>
<evidence type="ECO:0000313" key="1">
    <source>
        <dbReference type="EMBL" id="KAJ8673387.1"/>
    </source>
</evidence>
<sequence>MAEELDQPSGSKGLQHGDQVSRLLANAKNNVVDRHGRGPLYEAAIMKYCPNYTSLLRLLLESGAHPESELNLYKPFSAVVENGDLDSVKLMIEYGINPVNYVNQLILYKALNNPRLEVLEFLLCMGHFDPNEMDLRNGTPLYKAIEEENPEAIQVLLNYGARPNIACYKGLTPLHHVKYDTESDKVTKCIDILLRHGADGDALDKGGKSALYKAAIHPPADDKASPRDSIVNTQKDLAFFSGWGWPKT</sequence>
<name>A0ACC2NQI9_9HYME</name>
<proteinExistence type="predicted"/>